<reference evidence="1 2" key="1">
    <citation type="submission" date="2019-02" db="EMBL/GenBank/DDBJ databases">
        <title>Sequencing the genomes of 1000 actinobacteria strains.</title>
        <authorList>
            <person name="Klenk H.-P."/>
        </authorList>
    </citation>
    <scope>NUCLEOTIDE SEQUENCE [LARGE SCALE GENOMIC DNA]</scope>
    <source>
        <strain evidence="1 2">DSM 45779</strain>
    </source>
</reference>
<evidence type="ECO:0000313" key="2">
    <source>
        <dbReference type="Proteomes" id="UP000291591"/>
    </source>
</evidence>
<protein>
    <submittedName>
        <fullName evidence="1">Uncharacterized protein</fullName>
    </submittedName>
</protein>
<sequence length="197" mass="22195">MGLLNLTPHPVRVYHEKTPDRIRDLDEGLLFRIDPTEAPARLAMSDVGITWDVMDDYNTNYLAPVRRVRFGQVDNLPDPEEGTWLVVPLLVARDQPDRRDLLFPTREVRNMDGTVVGCRGFGQVDCGDGDGVDLTLGWSNSDTGPTGMRLYALDAGESPRWAVPHARVAEVPLMERGHHEGDRFRLVFAGDRFGRMR</sequence>
<dbReference type="EMBL" id="SHKL01000001">
    <property type="protein sequence ID" value="RZT87502.1"/>
    <property type="molecule type" value="Genomic_DNA"/>
</dbReference>
<proteinExistence type="predicted"/>
<comment type="caution">
    <text evidence="1">The sequence shown here is derived from an EMBL/GenBank/DDBJ whole genome shotgun (WGS) entry which is preliminary data.</text>
</comment>
<accession>A0A4Q7UZD8</accession>
<organism evidence="1 2">
    <name type="scientific">Pseudonocardia sediminis</name>
    <dbReference type="NCBI Taxonomy" id="1397368"/>
    <lineage>
        <taxon>Bacteria</taxon>
        <taxon>Bacillati</taxon>
        <taxon>Actinomycetota</taxon>
        <taxon>Actinomycetes</taxon>
        <taxon>Pseudonocardiales</taxon>
        <taxon>Pseudonocardiaceae</taxon>
        <taxon>Pseudonocardia</taxon>
    </lineage>
</organism>
<dbReference type="Proteomes" id="UP000291591">
    <property type="component" value="Unassembled WGS sequence"/>
</dbReference>
<keyword evidence="2" id="KW-1185">Reference proteome</keyword>
<name>A0A4Q7UZD8_PSEST</name>
<dbReference type="AlphaFoldDB" id="A0A4Q7UZD8"/>
<gene>
    <name evidence="1" type="ORF">EV383_4427</name>
</gene>
<evidence type="ECO:0000313" key="1">
    <source>
        <dbReference type="EMBL" id="RZT87502.1"/>
    </source>
</evidence>